<comment type="caution">
    <text evidence="1">The sequence shown here is derived from an EMBL/GenBank/DDBJ whole genome shotgun (WGS) entry which is preliminary data.</text>
</comment>
<accession>A0ACB8Z422</accession>
<gene>
    <name evidence="1" type="ORF">L6452_32566</name>
</gene>
<evidence type="ECO:0000313" key="2">
    <source>
        <dbReference type="Proteomes" id="UP001055879"/>
    </source>
</evidence>
<reference evidence="2" key="1">
    <citation type="journal article" date="2022" name="Mol. Ecol. Resour.">
        <title>The genomes of chicory, endive, great burdock and yacon provide insights into Asteraceae palaeo-polyploidization history and plant inulin production.</title>
        <authorList>
            <person name="Fan W."/>
            <person name="Wang S."/>
            <person name="Wang H."/>
            <person name="Wang A."/>
            <person name="Jiang F."/>
            <person name="Liu H."/>
            <person name="Zhao H."/>
            <person name="Xu D."/>
            <person name="Zhang Y."/>
        </authorList>
    </citation>
    <scope>NUCLEOTIDE SEQUENCE [LARGE SCALE GENOMIC DNA]</scope>
    <source>
        <strain evidence="2">cv. Niubang</strain>
    </source>
</reference>
<dbReference type="Proteomes" id="UP001055879">
    <property type="component" value="Linkage Group LG11"/>
</dbReference>
<protein>
    <submittedName>
        <fullName evidence="1">Uncharacterized protein</fullName>
    </submittedName>
</protein>
<evidence type="ECO:0000313" key="1">
    <source>
        <dbReference type="EMBL" id="KAI3692744.1"/>
    </source>
</evidence>
<reference evidence="1 2" key="2">
    <citation type="journal article" date="2022" name="Mol. Ecol. Resour.">
        <title>The genomes of chicory, endive, great burdock and yacon provide insights into Asteraceae paleo-polyploidization history and plant inulin production.</title>
        <authorList>
            <person name="Fan W."/>
            <person name="Wang S."/>
            <person name="Wang H."/>
            <person name="Wang A."/>
            <person name="Jiang F."/>
            <person name="Liu H."/>
            <person name="Zhao H."/>
            <person name="Xu D."/>
            <person name="Zhang Y."/>
        </authorList>
    </citation>
    <scope>NUCLEOTIDE SEQUENCE [LARGE SCALE GENOMIC DNA]</scope>
    <source>
        <strain evidence="2">cv. Niubang</strain>
    </source>
</reference>
<keyword evidence="2" id="KW-1185">Reference proteome</keyword>
<dbReference type="EMBL" id="CM042057">
    <property type="protein sequence ID" value="KAI3692744.1"/>
    <property type="molecule type" value="Genomic_DNA"/>
</dbReference>
<sequence length="199" mass="22696">MDLFGPTNLMSISKKSYCLLIVDDFCRFTWVYFLRTKDETNGLIKFFILRVENQTNQRVKIIRSDNGTEFKNNDLNSLCEEKGIERQYSALRTPQHNGVAERRNRTLIEAARSLLADSQLPVTFWAEAVNTACPDWLFDIDSLTNSLGFSYENNVGTGVESVQDKRQEFVLFPIPTADSTELCVQDKKDASDTKDTETA</sequence>
<organism evidence="1 2">
    <name type="scientific">Arctium lappa</name>
    <name type="common">Greater burdock</name>
    <name type="synonym">Lappa major</name>
    <dbReference type="NCBI Taxonomy" id="4217"/>
    <lineage>
        <taxon>Eukaryota</taxon>
        <taxon>Viridiplantae</taxon>
        <taxon>Streptophyta</taxon>
        <taxon>Embryophyta</taxon>
        <taxon>Tracheophyta</taxon>
        <taxon>Spermatophyta</taxon>
        <taxon>Magnoliopsida</taxon>
        <taxon>eudicotyledons</taxon>
        <taxon>Gunneridae</taxon>
        <taxon>Pentapetalae</taxon>
        <taxon>asterids</taxon>
        <taxon>campanulids</taxon>
        <taxon>Asterales</taxon>
        <taxon>Asteraceae</taxon>
        <taxon>Carduoideae</taxon>
        <taxon>Cardueae</taxon>
        <taxon>Arctiinae</taxon>
        <taxon>Arctium</taxon>
    </lineage>
</organism>
<name>A0ACB8Z422_ARCLA</name>
<proteinExistence type="predicted"/>